<accession>A0A0B7H6A5</accession>
<reference evidence="1 2" key="1">
    <citation type="submission" date="2015-01" db="EMBL/GenBank/DDBJ databases">
        <authorList>
            <person name="MANFREDI Pablo"/>
        </authorList>
    </citation>
    <scope>NUCLEOTIDE SEQUENCE [LARGE SCALE GENOMIC DNA]</scope>
    <source>
        <strain evidence="1 2">Ccy74</strain>
    </source>
</reference>
<sequence length="101" mass="11909">MFYFFMYQYQCIIKSSKNVYSTNLYICTLKILKRNDFSEIRLLAHLENMVLRIGNNHYTTIDPNFVRFYVTRKMVSTILLGSTKPLGKTNSLRNGLLSRNI</sequence>
<gene>
    <name evidence="1" type="ORF">CCYN74_10016</name>
</gene>
<dbReference type="Proteomes" id="UP000038083">
    <property type="component" value="Unassembled WGS sequence"/>
</dbReference>
<proteinExistence type="predicted"/>
<evidence type="ECO:0000313" key="1">
    <source>
        <dbReference type="EMBL" id="CEN33462.1"/>
    </source>
</evidence>
<evidence type="ECO:0000313" key="2">
    <source>
        <dbReference type="Proteomes" id="UP000038083"/>
    </source>
</evidence>
<protein>
    <submittedName>
        <fullName evidence="1">Uncharacterized protein</fullName>
    </submittedName>
</protein>
<name>A0A0B7H6A5_9FLAO</name>
<dbReference type="EMBL" id="CDOG01000001">
    <property type="protein sequence ID" value="CEN33462.1"/>
    <property type="molecule type" value="Genomic_DNA"/>
</dbReference>
<organism evidence="1 2">
    <name type="scientific">Capnocytophaga cynodegmi</name>
    <dbReference type="NCBI Taxonomy" id="28189"/>
    <lineage>
        <taxon>Bacteria</taxon>
        <taxon>Pseudomonadati</taxon>
        <taxon>Bacteroidota</taxon>
        <taxon>Flavobacteriia</taxon>
        <taxon>Flavobacteriales</taxon>
        <taxon>Flavobacteriaceae</taxon>
        <taxon>Capnocytophaga</taxon>
    </lineage>
</organism>
<dbReference type="AlphaFoldDB" id="A0A0B7H6A5"/>